<proteinExistence type="predicted"/>
<evidence type="ECO:0000256" key="5">
    <source>
        <dbReference type="ARBA" id="ARBA00023242"/>
    </source>
</evidence>
<gene>
    <name evidence="8" type="ORF">FISHEDRAFT_44446</name>
</gene>
<dbReference type="SUPFAM" id="SSF46565">
    <property type="entry name" value="Chaperone J-domain"/>
    <property type="match status" value="1"/>
</dbReference>
<reference evidence="8 9" key="1">
    <citation type="journal article" date="2015" name="Fungal Genet. Biol.">
        <title>Evolution of novel wood decay mechanisms in Agaricales revealed by the genome sequences of Fistulina hepatica and Cylindrobasidium torrendii.</title>
        <authorList>
            <person name="Floudas D."/>
            <person name="Held B.W."/>
            <person name="Riley R."/>
            <person name="Nagy L.G."/>
            <person name="Koehler G."/>
            <person name="Ransdell A.S."/>
            <person name="Younus H."/>
            <person name="Chow J."/>
            <person name="Chiniquy J."/>
            <person name="Lipzen A."/>
            <person name="Tritt A."/>
            <person name="Sun H."/>
            <person name="Haridas S."/>
            <person name="LaButti K."/>
            <person name="Ohm R.A."/>
            <person name="Kues U."/>
            <person name="Blanchette R.A."/>
            <person name="Grigoriev I.V."/>
            <person name="Minto R.E."/>
            <person name="Hibbett D.S."/>
        </authorList>
    </citation>
    <scope>NUCLEOTIDE SEQUENCE [LARGE SCALE GENOMIC DNA]</scope>
    <source>
        <strain evidence="8 9">ATCC 64428</strain>
    </source>
</reference>
<comment type="subcellular location">
    <subcellularLocation>
        <location evidence="2">Cytoplasm</location>
    </subcellularLocation>
    <subcellularLocation>
        <location evidence="1">Nucleus</location>
    </subcellularLocation>
</comment>
<dbReference type="Proteomes" id="UP000054144">
    <property type="component" value="Unassembled WGS sequence"/>
</dbReference>
<dbReference type="PRINTS" id="PR00625">
    <property type="entry name" value="JDOMAIN"/>
</dbReference>
<dbReference type="InterPro" id="IPR036869">
    <property type="entry name" value="J_dom_sf"/>
</dbReference>
<dbReference type="SMART" id="SM00271">
    <property type="entry name" value="DnaJ"/>
    <property type="match status" value="1"/>
</dbReference>
<evidence type="ECO:0000256" key="3">
    <source>
        <dbReference type="ARBA" id="ARBA00022490"/>
    </source>
</evidence>
<evidence type="ECO:0000256" key="1">
    <source>
        <dbReference type="ARBA" id="ARBA00004123"/>
    </source>
</evidence>
<keyword evidence="3" id="KW-0963">Cytoplasm</keyword>
<dbReference type="OrthoDB" id="376357at2759"/>
<dbReference type="Pfam" id="PF00226">
    <property type="entry name" value="DnaJ"/>
    <property type="match status" value="1"/>
</dbReference>
<feature type="region of interest" description="Disordered" evidence="6">
    <location>
        <begin position="104"/>
        <end position="123"/>
    </location>
</feature>
<protein>
    <submittedName>
        <fullName evidence="8">DnaJ-domain-containing protein</fullName>
    </submittedName>
</protein>
<organism evidence="8 9">
    <name type="scientific">Fistulina hepatica ATCC 64428</name>
    <dbReference type="NCBI Taxonomy" id="1128425"/>
    <lineage>
        <taxon>Eukaryota</taxon>
        <taxon>Fungi</taxon>
        <taxon>Dikarya</taxon>
        <taxon>Basidiomycota</taxon>
        <taxon>Agaricomycotina</taxon>
        <taxon>Agaricomycetes</taxon>
        <taxon>Agaricomycetidae</taxon>
        <taxon>Agaricales</taxon>
        <taxon>Fistulinaceae</taxon>
        <taxon>Fistulina</taxon>
    </lineage>
</organism>
<dbReference type="PANTHER" id="PTHR44313:SF1">
    <property type="entry name" value="DNAJ HOMOLOG SUBFAMILY C MEMBER 17"/>
    <property type="match status" value="1"/>
</dbReference>
<sequence length="335" mass="37791">MSAQNEADPYELLQLTPEATGQDIRKAYRKLSLKVHPDRNPDNPKAAQLFHELTQAYEALLDPVRRIALDAKRRLQQAKAERFKNYDAKRKAFVEELEERERELKRSRVERQKEEAARFQETERIKDEGRRMREERERAALEKERAAREQDRIRQNSAADGPPPLGDLDLTVRLKYSLKAYPALATADGLVAFLRRYGEIDTGFVVVKLGKKKATALVPFKDISSAFGVVGSQLDGIEVSWASGAEPELIQWLKRTGKLGEKAPASPSSPQTNATATLPRTTSASPADFTPPEPDSSEPTNAGELDYESLTLLRLRQAERERLEREILQQEAADS</sequence>
<feature type="domain" description="J" evidence="7">
    <location>
        <begin position="8"/>
        <end position="73"/>
    </location>
</feature>
<dbReference type="InterPro" id="IPR052094">
    <property type="entry name" value="Pre-mRNA-splicing_ERAD"/>
</dbReference>
<dbReference type="InterPro" id="IPR001623">
    <property type="entry name" value="DnaJ_domain"/>
</dbReference>
<dbReference type="GO" id="GO:0005737">
    <property type="term" value="C:cytoplasm"/>
    <property type="evidence" value="ECO:0007669"/>
    <property type="project" value="UniProtKB-SubCell"/>
</dbReference>
<keyword evidence="5" id="KW-0539">Nucleus</keyword>
<dbReference type="Gene3D" id="1.10.287.110">
    <property type="entry name" value="DnaJ domain"/>
    <property type="match status" value="1"/>
</dbReference>
<keyword evidence="9" id="KW-1185">Reference proteome</keyword>
<feature type="compositionally biased region" description="Polar residues" evidence="6">
    <location>
        <begin position="266"/>
        <end position="285"/>
    </location>
</feature>
<feature type="region of interest" description="Disordered" evidence="6">
    <location>
        <begin position="260"/>
        <end position="308"/>
    </location>
</feature>
<evidence type="ECO:0000259" key="7">
    <source>
        <dbReference type="PROSITE" id="PS50076"/>
    </source>
</evidence>
<dbReference type="GO" id="GO:0000390">
    <property type="term" value="P:spliceosomal complex disassembly"/>
    <property type="evidence" value="ECO:0007669"/>
    <property type="project" value="TreeGrafter"/>
</dbReference>
<dbReference type="PROSITE" id="PS50076">
    <property type="entry name" value="DNAJ_2"/>
    <property type="match status" value="1"/>
</dbReference>
<dbReference type="AlphaFoldDB" id="A0A0D7ABS2"/>
<feature type="compositionally biased region" description="Basic and acidic residues" evidence="6">
    <location>
        <begin position="129"/>
        <end position="154"/>
    </location>
</feature>
<keyword evidence="4" id="KW-0143">Chaperone</keyword>
<evidence type="ECO:0000256" key="4">
    <source>
        <dbReference type="ARBA" id="ARBA00023186"/>
    </source>
</evidence>
<accession>A0A0D7ABS2</accession>
<dbReference type="EMBL" id="KN881914">
    <property type="protein sequence ID" value="KIY47844.1"/>
    <property type="molecule type" value="Genomic_DNA"/>
</dbReference>
<dbReference type="PANTHER" id="PTHR44313">
    <property type="entry name" value="DNAJ HOMOLOG SUBFAMILY C MEMBER 17"/>
    <property type="match status" value="1"/>
</dbReference>
<evidence type="ECO:0000313" key="9">
    <source>
        <dbReference type="Proteomes" id="UP000054144"/>
    </source>
</evidence>
<evidence type="ECO:0000313" key="8">
    <source>
        <dbReference type="EMBL" id="KIY47844.1"/>
    </source>
</evidence>
<dbReference type="GO" id="GO:0005681">
    <property type="term" value="C:spliceosomal complex"/>
    <property type="evidence" value="ECO:0007669"/>
    <property type="project" value="TreeGrafter"/>
</dbReference>
<feature type="region of interest" description="Disordered" evidence="6">
    <location>
        <begin position="129"/>
        <end position="164"/>
    </location>
</feature>
<evidence type="ECO:0000256" key="2">
    <source>
        <dbReference type="ARBA" id="ARBA00004496"/>
    </source>
</evidence>
<dbReference type="CDD" id="cd06257">
    <property type="entry name" value="DnaJ"/>
    <property type="match status" value="1"/>
</dbReference>
<name>A0A0D7ABS2_9AGAR</name>
<evidence type="ECO:0000256" key="6">
    <source>
        <dbReference type="SAM" id="MobiDB-lite"/>
    </source>
</evidence>